<feature type="compositionally biased region" description="Basic and acidic residues" evidence="1">
    <location>
        <begin position="502"/>
        <end position="511"/>
    </location>
</feature>
<feature type="compositionally biased region" description="Low complexity" evidence="1">
    <location>
        <begin position="414"/>
        <end position="425"/>
    </location>
</feature>
<dbReference type="PANTHER" id="PTHR47331">
    <property type="entry name" value="PHD-TYPE DOMAIN-CONTAINING PROTEIN"/>
    <property type="match status" value="1"/>
</dbReference>
<protein>
    <recommendedName>
        <fullName evidence="4">Gag protein</fullName>
    </recommendedName>
</protein>
<proteinExistence type="predicted"/>
<accession>A0AAD8DRN2</accession>
<reference evidence="2" key="1">
    <citation type="submission" date="2023-03" db="EMBL/GenBank/DDBJ databases">
        <title>Chromosome-level genomes of two armyworms, Mythimna separata and Mythimna loreyi, provide insights into the biosynthesis and reception of sex pheromones.</title>
        <authorList>
            <person name="Zhao H."/>
        </authorList>
    </citation>
    <scope>NUCLEOTIDE SEQUENCE</scope>
    <source>
        <strain evidence="2">BeijingLab</strain>
        <tissue evidence="2">Pupa</tissue>
    </source>
</reference>
<sequence length="511" mass="57752">MDVKVARQNFKIRAKMLRDFHSSVEATASSIAVKVIKRQFDKYYIDFLQAYEELVASGVDDIEDLGHEFSAINSLLVSVETKAEESEVGSSPLVKPKIPASGSQDGGSLAAKLPFIQLGRFDGNPMDWVSFYDLFLSLVHDRPNLPETEKHYYLRSCLSGEPLTLVKHLPVDAKNYEVALGLLRDRYQNTRLLADTYLEQIVSLPNISSTMEGLRQSFYNPLLESTQALQKLGLPIAEWSYLLFFIVLQKLPSRLRNQFEERNGTAPGELPSFSALMSFLDEVCRRQLVASSSMEQERAKSSRPQKSPTNTPRRSTTSTGGRHPPPSNRIRGQVTTAAVEVRCIYCNHNGHSIAKCYEFKRLDRTARKTWTRNNGACFVCLGQHYARECAEGTGCNLCGSEHHHTLLCTAAGETTRPTTQQAPRQTSRHPTPQARTPLPQRAKTPPRRSSLMESNRPSTSQRRDPGQEQPQSHTLEQGRRPVGNRYQQQQTQDEVWPTVFIPKRDRNEDDY</sequence>
<feature type="region of interest" description="Disordered" evidence="1">
    <location>
        <begin position="291"/>
        <end position="333"/>
    </location>
</feature>
<evidence type="ECO:0000313" key="2">
    <source>
        <dbReference type="EMBL" id="KAJ8718981.1"/>
    </source>
</evidence>
<keyword evidence="3" id="KW-1185">Reference proteome</keyword>
<evidence type="ECO:0008006" key="4">
    <source>
        <dbReference type="Google" id="ProtNLM"/>
    </source>
</evidence>
<feature type="compositionally biased region" description="Low complexity" evidence="1">
    <location>
        <begin position="307"/>
        <end position="322"/>
    </location>
</feature>
<feature type="region of interest" description="Disordered" evidence="1">
    <location>
        <begin position="413"/>
        <end position="511"/>
    </location>
</feature>
<feature type="compositionally biased region" description="Polar residues" evidence="1">
    <location>
        <begin position="451"/>
        <end position="460"/>
    </location>
</feature>
<gene>
    <name evidence="2" type="ORF">PYW07_016537</name>
</gene>
<evidence type="ECO:0000256" key="1">
    <source>
        <dbReference type="SAM" id="MobiDB-lite"/>
    </source>
</evidence>
<dbReference type="Pfam" id="PF03564">
    <property type="entry name" value="DUF1759"/>
    <property type="match status" value="1"/>
</dbReference>
<organism evidence="2 3">
    <name type="scientific">Mythimna separata</name>
    <name type="common">Oriental armyworm</name>
    <name type="synonym">Pseudaletia separata</name>
    <dbReference type="NCBI Taxonomy" id="271217"/>
    <lineage>
        <taxon>Eukaryota</taxon>
        <taxon>Metazoa</taxon>
        <taxon>Ecdysozoa</taxon>
        <taxon>Arthropoda</taxon>
        <taxon>Hexapoda</taxon>
        <taxon>Insecta</taxon>
        <taxon>Pterygota</taxon>
        <taxon>Neoptera</taxon>
        <taxon>Endopterygota</taxon>
        <taxon>Lepidoptera</taxon>
        <taxon>Glossata</taxon>
        <taxon>Ditrysia</taxon>
        <taxon>Noctuoidea</taxon>
        <taxon>Noctuidae</taxon>
        <taxon>Noctuinae</taxon>
        <taxon>Hadenini</taxon>
        <taxon>Mythimna</taxon>
    </lineage>
</organism>
<dbReference type="PANTHER" id="PTHR47331:SF1">
    <property type="entry name" value="GAG-LIKE PROTEIN"/>
    <property type="match status" value="1"/>
</dbReference>
<dbReference type="Proteomes" id="UP001231518">
    <property type="component" value="Chromosome 8"/>
</dbReference>
<dbReference type="AlphaFoldDB" id="A0AAD8DRN2"/>
<dbReference type="InterPro" id="IPR005312">
    <property type="entry name" value="DUF1759"/>
</dbReference>
<comment type="caution">
    <text evidence="2">The sequence shown here is derived from an EMBL/GenBank/DDBJ whole genome shotgun (WGS) entry which is preliminary data.</text>
</comment>
<name>A0AAD8DRN2_MYTSE</name>
<dbReference type="EMBL" id="JARGEI010000015">
    <property type="protein sequence ID" value="KAJ8718981.1"/>
    <property type="molecule type" value="Genomic_DNA"/>
</dbReference>
<evidence type="ECO:0000313" key="3">
    <source>
        <dbReference type="Proteomes" id="UP001231518"/>
    </source>
</evidence>